<sequence length="283" mass="30520">MQDFSRALMPSIAECLEQQRLRPVFQPIGSLSTGEVLGYEALIRGPAGTPLESPLALFREAARVGCLVRLERLASRIAIAAFMRARLPGKLFINYSADSIREIDASRHEVRAFLDAQGMPSTRIVVELTEQAPLGSLDTLASAIASIRSRGVQFALDDYGTGHANLGQWIALRPDYIKVAREVVDGAAESPFKLEALRALRRLATLSHTALIAEGIENEADLLACRDIGFDLAQGYLLARPTDAPPLTLSEASLRALRLGPIAVLPGEAVSEPPSEPFRAQAG</sequence>
<accession>A0A5P2H903</accession>
<dbReference type="Gene3D" id="3.20.20.450">
    <property type="entry name" value="EAL domain"/>
    <property type="match status" value="1"/>
</dbReference>
<name>A0A5P2H903_9BURK</name>
<dbReference type="InterPro" id="IPR050706">
    <property type="entry name" value="Cyclic-di-GMP_PDE-like"/>
</dbReference>
<dbReference type="AlphaFoldDB" id="A0A5P2H903"/>
<protein>
    <submittedName>
        <fullName evidence="2">EAL domain-containing protein</fullName>
    </submittedName>
</protein>
<dbReference type="SMART" id="SM00052">
    <property type="entry name" value="EAL"/>
    <property type="match status" value="1"/>
</dbReference>
<dbReference type="GO" id="GO:0071111">
    <property type="term" value="F:cyclic-guanylate-specific phosphodiesterase activity"/>
    <property type="evidence" value="ECO:0007669"/>
    <property type="project" value="InterPro"/>
</dbReference>
<dbReference type="PANTHER" id="PTHR33121:SF76">
    <property type="entry name" value="SIGNALING PROTEIN"/>
    <property type="match status" value="1"/>
</dbReference>
<dbReference type="PANTHER" id="PTHR33121">
    <property type="entry name" value="CYCLIC DI-GMP PHOSPHODIESTERASE PDEF"/>
    <property type="match status" value="1"/>
</dbReference>
<reference evidence="2 3" key="1">
    <citation type="submission" date="2019-09" db="EMBL/GenBank/DDBJ databases">
        <title>FDA dAtabase for Regulatory Grade micrObial Sequences (FDA-ARGOS): Supporting development and validation of Infectious Disease Dx tests.</title>
        <authorList>
            <person name="Sciortino C."/>
            <person name="Tallon L."/>
            <person name="Sadzewicz L."/>
            <person name="Vavikolanu K."/>
            <person name="Mehta A."/>
            <person name="Aluvathingal J."/>
            <person name="Nadendla S."/>
            <person name="Nandy P."/>
            <person name="Geyer C."/>
            <person name="Yan Y."/>
            <person name="Sichtig H."/>
        </authorList>
    </citation>
    <scope>NUCLEOTIDE SEQUENCE [LARGE SCALE GENOMIC DNA]</scope>
    <source>
        <strain evidence="2 3">FDAARGOS_664</strain>
    </source>
</reference>
<dbReference type="OrthoDB" id="9813903at2"/>
<dbReference type="Pfam" id="PF00563">
    <property type="entry name" value="EAL"/>
    <property type="match status" value="1"/>
</dbReference>
<dbReference type="CDD" id="cd01948">
    <property type="entry name" value="EAL"/>
    <property type="match status" value="1"/>
</dbReference>
<organism evidence="2 3">
    <name type="scientific">Cupriavidus pauculus</name>
    <dbReference type="NCBI Taxonomy" id="82633"/>
    <lineage>
        <taxon>Bacteria</taxon>
        <taxon>Pseudomonadati</taxon>
        <taxon>Pseudomonadota</taxon>
        <taxon>Betaproteobacteria</taxon>
        <taxon>Burkholderiales</taxon>
        <taxon>Burkholderiaceae</taxon>
        <taxon>Cupriavidus</taxon>
    </lineage>
</organism>
<evidence type="ECO:0000313" key="3">
    <source>
        <dbReference type="Proteomes" id="UP000322822"/>
    </source>
</evidence>
<dbReference type="Proteomes" id="UP000322822">
    <property type="component" value="Chromosome 2"/>
</dbReference>
<evidence type="ECO:0000313" key="2">
    <source>
        <dbReference type="EMBL" id="QET04542.1"/>
    </source>
</evidence>
<proteinExistence type="predicted"/>
<dbReference type="SUPFAM" id="SSF141868">
    <property type="entry name" value="EAL domain-like"/>
    <property type="match status" value="1"/>
</dbReference>
<evidence type="ECO:0000259" key="1">
    <source>
        <dbReference type="PROSITE" id="PS50883"/>
    </source>
</evidence>
<feature type="domain" description="EAL" evidence="1">
    <location>
        <begin position="5"/>
        <end position="255"/>
    </location>
</feature>
<dbReference type="EMBL" id="CP044067">
    <property type="protein sequence ID" value="QET04542.1"/>
    <property type="molecule type" value="Genomic_DNA"/>
</dbReference>
<gene>
    <name evidence="2" type="ORF">FOB72_20770</name>
</gene>
<dbReference type="InterPro" id="IPR001633">
    <property type="entry name" value="EAL_dom"/>
</dbReference>
<dbReference type="InterPro" id="IPR035919">
    <property type="entry name" value="EAL_sf"/>
</dbReference>
<dbReference type="PROSITE" id="PS50883">
    <property type="entry name" value="EAL"/>
    <property type="match status" value="1"/>
</dbReference>